<keyword evidence="3" id="KW-1185">Reference proteome</keyword>
<dbReference type="Proteomes" id="UP001237448">
    <property type="component" value="Unassembled WGS sequence"/>
</dbReference>
<feature type="chain" id="PRO_5045527808" evidence="1">
    <location>
        <begin position="20"/>
        <end position="90"/>
    </location>
</feature>
<evidence type="ECO:0000313" key="3">
    <source>
        <dbReference type="Proteomes" id="UP001237448"/>
    </source>
</evidence>
<gene>
    <name evidence="2" type="ORF">J3R73_005006</name>
</gene>
<dbReference type="RefSeq" id="WP_307433696.1">
    <property type="nucleotide sequence ID" value="NZ_JAUSVK010000001.1"/>
</dbReference>
<comment type="caution">
    <text evidence="2">The sequence shown here is derived from an EMBL/GenBank/DDBJ whole genome shotgun (WGS) entry which is preliminary data.</text>
</comment>
<keyword evidence="1" id="KW-0732">Signal</keyword>
<reference evidence="2 3" key="1">
    <citation type="submission" date="2023-07" db="EMBL/GenBank/DDBJ databases">
        <title>Genomic Encyclopedia of Type Strains, Phase IV (KMG-IV): sequencing the most valuable type-strain genomes for metagenomic binning, comparative biology and taxonomic classification.</title>
        <authorList>
            <person name="Goeker M."/>
        </authorList>
    </citation>
    <scope>NUCLEOTIDE SEQUENCE [LARGE SCALE GENOMIC DNA]</scope>
    <source>
        <strain evidence="2 3">DSM 5896</strain>
    </source>
</reference>
<protein>
    <submittedName>
        <fullName evidence="2">Uncharacterized protein</fullName>
    </submittedName>
</protein>
<name>A0ABU0FKS5_9HYPH</name>
<proteinExistence type="predicted"/>
<organism evidence="2 3">
    <name type="scientific">Labrys monachus</name>
    <dbReference type="NCBI Taxonomy" id="217067"/>
    <lineage>
        <taxon>Bacteria</taxon>
        <taxon>Pseudomonadati</taxon>
        <taxon>Pseudomonadota</taxon>
        <taxon>Alphaproteobacteria</taxon>
        <taxon>Hyphomicrobiales</taxon>
        <taxon>Xanthobacteraceae</taxon>
        <taxon>Labrys</taxon>
    </lineage>
</organism>
<feature type="signal peptide" evidence="1">
    <location>
        <begin position="1"/>
        <end position="19"/>
    </location>
</feature>
<dbReference type="EMBL" id="JAUSVK010000001">
    <property type="protein sequence ID" value="MDQ0395214.1"/>
    <property type="molecule type" value="Genomic_DNA"/>
</dbReference>
<sequence length="90" mass="9538">MRFLICAVLVAAAATPAAAAPCSTRIAFVHRVIDKDVKIGFVDKKVHDAMTADLDQATKACDAGDDATAQKLISSTQARHGYPVRGQPEE</sequence>
<evidence type="ECO:0000313" key="2">
    <source>
        <dbReference type="EMBL" id="MDQ0395214.1"/>
    </source>
</evidence>
<evidence type="ECO:0000256" key="1">
    <source>
        <dbReference type="SAM" id="SignalP"/>
    </source>
</evidence>
<accession>A0ABU0FKS5</accession>